<gene>
    <name evidence="2" type="ORF">Agub_g2787</name>
</gene>
<dbReference type="Proteomes" id="UP001054857">
    <property type="component" value="Unassembled WGS sequence"/>
</dbReference>
<evidence type="ECO:0000256" key="1">
    <source>
        <dbReference type="SAM" id="Phobius"/>
    </source>
</evidence>
<evidence type="ECO:0000313" key="2">
    <source>
        <dbReference type="EMBL" id="GFR41981.1"/>
    </source>
</evidence>
<comment type="caution">
    <text evidence="2">The sequence shown here is derived from an EMBL/GenBank/DDBJ whole genome shotgun (WGS) entry which is preliminary data.</text>
</comment>
<reference evidence="2 3" key="1">
    <citation type="journal article" date="2021" name="Sci. Rep.">
        <title>Genome sequencing of the multicellular alga Astrephomene provides insights into convergent evolution of germ-soma differentiation.</title>
        <authorList>
            <person name="Yamashita S."/>
            <person name="Yamamoto K."/>
            <person name="Matsuzaki R."/>
            <person name="Suzuki S."/>
            <person name="Yamaguchi H."/>
            <person name="Hirooka S."/>
            <person name="Minakuchi Y."/>
            <person name="Miyagishima S."/>
            <person name="Kawachi M."/>
            <person name="Toyoda A."/>
            <person name="Nozaki H."/>
        </authorList>
    </citation>
    <scope>NUCLEOTIDE SEQUENCE [LARGE SCALE GENOMIC DNA]</scope>
    <source>
        <strain evidence="2 3">NIES-4017</strain>
    </source>
</reference>
<dbReference type="AlphaFoldDB" id="A0AAD3DHK4"/>
<keyword evidence="1" id="KW-1133">Transmembrane helix</keyword>
<keyword evidence="1" id="KW-0472">Membrane</keyword>
<name>A0AAD3DHK4_9CHLO</name>
<keyword evidence="3" id="KW-1185">Reference proteome</keyword>
<accession>A0AAD3DHK4</accession>
<sequence length="190" mass="20774">MAREAVQQVSFSRWLAHRARLADIILPISELLLFSTPCTLHSIVSMMCGPGPNGLDQVLPLHDHVVSHTATLLSEFPCNTSYAGQLAYVFRTGAMADPWVKLRACDVGYLGQVLANIITVSLALLAPQHYERFRNPLVVAATVFGLLSAHVAAAWVPEALLPLGLTAFFSAAQRRLAAVYYGWRAVIVHR</sequence>
<feature type="non-terminal residue" evidence="2">
    <location>
        <position position="190"/>
    </location>
</feature>
<evidence type="ECO:0000313" key="3">
    <source>
        <dbReference type="Proteomes" id="UP001054857"/>
    </source>
</evidence>
<feature type="transmembrane region" description="Helical" evidence="1">
    <location>
        <begin position="107"/>
        <end position="125"/>
    </location>
</feature>
<keyword evidence="1" id="KW-0812">Transmembrane</keyword>
<proteinExistence type="predicted"/>
<organism evidence="2 3">
    <name type="scientific">Astrephomene gubernaculifera</name>
    <dbReference type="NCBI Taxonomy" id="47775"/>
    <lineage>
        <taxon>Eukaryota</taxon>
        <taxon>Viridiplantae</taxon>
        <taxon>Chlorophyta</taxon>
        <taxon>core chlorophytes</taxon>
        <taxon>Chlorophyceae</taxon>
        <taxon>CS clade</taxon>
        <taxon>Chlamydomonadales</taxon>
        <taxon>Astrephomenaceae</taxon>
        <taxon>Astrephomene</taxon>
    </lineage>
</organism>
<protein>
    <submittedName>
        <fullName evidence="2">Uncharacterized protein</fullName>
    </submittedName>
</protein>
<dbReference type="EMBL" id="BMAR01000002">
    <property type="protein sequence ID" value="GFR41981.1"/>
    <property type="molecule type" value="Genomic_DNA"/>
</dbReference>